<keyword evidence="1" id="KW-0732">Signal</keyword>
<dbReference type="Proteomes" id="UP000307706">
    <property type="component" value="Unassembled WGS sequence"/>
</dbReference>
<evidence type="ECO:0000256" key="1">
    <source>
        <dbReference type="SAM" id="SignalP"/>
    </source>
</evidence>
<evidence type="ECO:0000313" key="4">
    <source>
        <dbReference type="Proteomes" id="UP000305730"/>
    </source>
</evidence>
<reference evidence="3" key="3">
    <citation type="submission" date="2019-09" db="EMBL/GenBank/DDBJ databases">
        <title>Co-occurence of chitin degradation, pigmentation and bioactivity in marine Pseudoalteromonas.</title>
        <authorList>
            <person name="Sonnenschein E.C."/>
            <person name="Bech P.K."/>
        </authorList>
    </citation>
    <scope>NUCLEOTIDE SEQUENCE</scope>
    <source>
        <strain evidence="3">S2231</strain>
    </source>
</reference>
<dbReference type="Proteomes" id="UP000305730">
    <property type="component" value="Unassembled WGS sequence"/>
</dbReference>
<dbReference type="OrthoDB" id="6402179at2"/>
<feature type="signal peptide" evidence="1">
    <location>
        <begin position="1"/>
        <end position="21"/>
    </location>
</feature>
<dbReference type="EMBL" id="PNCK01000076">
    <property type="protein sequence ID" value="TMP40505.1"/>
    <property type="molecule type" value="Genomic_DNA"/>
</dbReference>
<sequence length="220" mass="25190">MKTNWLAAFFLAFGFNHVAQAKEFVVSYDGFYDRLKVIEKGEFEFARVNFYVVDIATLAPCTIASGKIITEKTEAPLAYTEQAKLLLPFDKQLDKDKAVVVLEPKNSQHNCQLKFQIEAEHFDSSHLTPSHLFQLHTEFDELLADLSGFFVSKLMHFLLPEQKGVVIEFSKPVTFSHEKIQCEDTVCKFSIDSTWQESTMKLLSSNDRANIVTVKPWIEK</sequence>
<reference evidence="4 5" key="1">
    <citation type="submission" date="2017-12" db="EMBL/GenBank/DDBJ databases">
        <authorList>
            <person name="Paulsen S."/>
            <person name="Gram L.K."/>
        </authorList>
    </citation>
    <scope>NUCLEOTIDE SEQUENCE [LARGE SCALE GENOMIC DNA]</scope>
    <source>
        <strain evidence="3 5">S2231</strain>
        <strain evidence="2 4">S2233</strain>
    </source>
</reference>
<comment type="caution">
    <text evidence="3">The sequence shown here is derived from an EMBL/GenBank/DDBJ whole genome shotgun (WGS) entry which is preliminary data.</text>
</comment>
<gene>
    <name evidence="3" type="ORF">CWB96_03150</name>
    <name evidence="2" type="ORF">CWB97_18150</name>
</gene>
<dbReference type="EMBL" id="PNCL01000014">
    <property type="protein sequence ID" value="TMP61797.1"/>
    <property type="molecule type" value="Genomic_DNA"/>
</dbReference>
<protein>
    <submittedName>
        <fullName evidence="3">DUF2987 domain-containing protein</fullName>
    </submittedName>
</protein>
<dbReference type="Pfam" id="PF11205">
    <property type="entry name" value="DUF2987"/>
    <property type="match status" value="1"/>
</dbReference>
<organism evidence="3 5">
    <name type="scientific">Pseudoalteromonas citrea</name>
    <dbReference type="NCBI Taxonomy" id="43655"/>
    <lineage>
        <taxon>Bacteria</taxon>
        <taxon>Pseudomonadati</taxon>
        <taxon>Pseudomonadota</taxon>
        <taxon>Gammaproteobacteria</taxon>
        <taxon>Alteromonadales</taxon>
        <taxon>Pseudoalteromonadaceae</taxon>
        <taxon>Pseudoalteromonas</taxon>
    </lineage>
</organism>
<dbReference type="AlphaFoldDB" id="A0A5S3XUF9"/>
<dbReference type="InterPro" id="IPR021370">
    <property type="entry name" value="DUF2987"/>
</dbReference>
<evidence type="ECO:0000313" key="5">
    <source>
        <dbReference type="Proteomes" id="UP000307706"/>
    </source>
</evidence>
<evidence type="ECO:0000313" key="3">
    <source>
        <dbReference type="EMBL" id="TMP61797.1"/>
    </source>
</evidence>
<reference evidence="4 5" key="2">
    <citation type="submission" date="2019-06" db="EMBL/GenBank/DDBJ databases">
        <title>Co-occurence of chitin degradation, pigmentation and bioactivity in marine Pseudoalteromonas.</title>
        <authorList>
            <person name="Sonnenschein E.C."/>
            <person name="Bech P.K."/>
        </authorList>
    </citation>
    <scope>NUCLEOTIDE SEQUENCE [LARGE SCALE GENOMIC DNA]</scope>
    <source>
        <strain evidence="5">S2231</strain>
        <strain evidence="2 4">S2233</strain>
    </source>
</reference>
<dbReference type="RefSeq" id="WP_138598088.1">
    <property type="nucleotide sequence ID" value="NZ_PNCK01000076.1"/>
</dbReference>
<name>A0A5S3XUF9_9GAMM</name>
<keyword evidence="4" id="KW-1185">Reference proteome</keyword>
<feature type="chain" id="PRO_5024399429" evidence="1">
    <location>
        <begin position="22"/>
        <end position="220"/>
    </location>
</feature>
<accession>A0A5S3XUF9</accession>
<evidence type="ECO:0000313" key="2">
    <source>
        <dbReference type="EMBL" id="TMP40505.1"/>
    </source>
</evidence>
<proteinExistence type="predicted"/>